<dbReference type="InterPro" id="IPR031734">
    <property type="entry name" value="MBF2"/>
</dbReference>
<dbReference type="EMBL" id="JARGEI010000026">
    <property type="protein sequence ID" value="KAJ8708307.1"/>
    <property type="molecule type" value="Genomic_DNA"/>
</dbReference>
<dbReference type="Pfam" id="PF15868">
    <property type="entry name" value="MBF2"/>
    <property type="match status" value="1"/>
</dbReference>
<gene>
    <name evidence="2" type="ORF">PYW07_010432</name>
</gene>
<reference evidence="2" key="1">
    <citation type="submission" date="2023-03" db="EMBL/GenBank/DDBJ databases">
        <title>Chromosome-level genomes of two armyworms, Mythimna separata and Mythimna loreyi, provide insights into the biosynthesis and reception of sex pheromones.</title>
        <authorList>
            <person name="Zhao H."/>
        </authorList>
    </citation>
    <scope>NUCLEOTIDE SEQUENCE</scope>
    <source>
        <strain evidence="2">BeijingLab</strain>
        <tissue evidence="2">Pupa</tissue>
    </source>
</reference>
<protein>
    <submittedName>
        <fullName evidence="2">Uncharacterized protein</fullName>
    </submittedName>
</protein>
<keyword evidence="3" id="KW-1185">Reference proteome</keyword>
<accession>A0AAD7Y9U0</accession>
<evidence type="ECO:0000313" key="2">
    <source>
        <dbReference type="EMBL" id="KAJ8708307.1"/>
    </source>
</evidence>
<comment type="caution">
    <text evidence="2">The sequence shown here is derived from an EMBL/GenBank/DDBJ whole genome shotgun (WGS) entry which is preliminary data.</text>
</comment>
<sequence>MYFKLIISVLVVYLSIVESGDLRIGTASPQSKKIYGEIKEAGMALWRRTEDVVINAPKNDIIDAIYVTDLREHKDGVVSITSGGIGQNSVTITLSSPSILRGYKFVIEVFAYKPKESPLIKGTKYLDELVKKF</sequence>
<dbReference type="Proteomes" id="UP001231518">
    <property type="component" value="Chromosome 25"/>
</dbReference>
<keyword evidence="1" id="KW-0732">Signal</keyword>
<evidence type="ECO:0000256" key="1">
    <source>
        <dbReference type="SAM" id="SignalP"/>
    </source>
</evidence>
<dbReference type="AlphaFoldDB" id="A0AAD7Y9U0"/>
<organism evidence="2 3">
    <name type="scientific">Mythimna separata</name>
    <name type="common">Oriental armyworm</name>
    <name type="synonym">Pseudaletia separata</name>
    <dbReference type="NCBI Taxonomy" id="271217"/>
    <lineage>
        <taxon>Eukaryota</taxon>
        <taxon>Metazoa</taxon>
        <taxon>Ecdysozoa</taxon>
        <taxon>Arthropoda</taxon>
        <taxon>Hexapoda</taxon>
        <taxon>Insecta</taxon>
        <taxon>Pterygota</taxon>
        <taxon>Neoptera</taxon>
        <taxon>Endopterygota</taxon>
        <taxon>Lepidoptera</taxon>
        <taxon>Glossata</taxon>
        <taxon>Ditrysia</taxon>
        <taxon>Noctuoidea</taxon>
        <taxon>Noctuidae</taxon>
        <taxon>Noctuinae</taxon>
        <taxon>Hadenini</taxon>
        <taxon>Mythimna</taxon>
    </lineage>
</organism>
<feature type="chain" id="PRO_5042085525" evidence="1">
    <location>
        <begin position="20"/>
        <end position="133"/>
    </location>
</feature>
<proteinExistence type="predicted"/>
<name>A0AAD7Y9U0_MYTSE</name>
<feature type="signal peptide" evidence="1">
    <location>
        <begin position="1"/>
        <end position="19"/>
    </location>
</feature>
<evidence type="ECO:0000313" key="3">
    <source>
        <dbReference type="Proteomes" id="UP001231518"/>
    </source>
</evidence>